<evidence type="ECO:0000256" key="7">
    <source>
        <dbReference type="ARBA" id="ARBA00022723"/>
    </source>
</evidence>
<evidence type="ECO:0000259" key="15">
    <source>
        <dbReference type="PROSITE" id="PS50867"/>
    </source>
</evidence>
<dbReference type="WBParaSite" id="ACRNAN_scaffold4637.g7103.t1">
    <property type="protein sequence ID" value="ACRNAN_scaffold4637.g7103.t1"/>
    <property type="gene ID" value="ACRNAN_scaffold4637.g7103"/>
</dbReference>
<name>A0A914DZE5_9BILA</name>
<evidence type="ECO:0000313" key="18">
    <source>
        <dbReference type="WBParaSite" id="ACRNAN_scaffold4637.g7103.t1"/>
    </source>
</evidence>
<dbReference type="Gene3D" id="2.40.50.40">
    <property type="match status" value="1"/>
</dbReference>
<keyword evidence="10" id="KW-0137">Centromere</keyword>
<feature type="domain" description="Chromo" evidence="13">
    <location>
        <begin position="189"/>
        <end position="239"/>
    </location>
</feature>
<dbReference type="CDD" id="cd00024">
    <property type="entry name" value="CD_CSD"/>
    <property type="match status" value="1"/>
</dbReference>
<feature type="signal peptide" evidence="12">
    <location>
        <begin position="1"/>
        <end position="22"/>
    </location>
</feature>
<dbReference type="PANTHER" id="PTHR46223:SF4">
    <property type="entry name" value="HISTONE-LYSINE N-METHYLTRANSFERASE-RELATED"/>
    <property type="match status" value="1"/>
</dbReference>
<dbReference type="GO" id="GO:0000775">
    <property type="term" value="C:chromosome, centromeric region"/>
    <property type="evidence" value="ECO:0007669"/>
    <property type="project" value="UniProtKB-SubCell"/>
</dbReference>
<feature type="domain" description="Post-SET" evidence="16">
    <location>
        <begin position="522"/>
        <end position="538"/>
    </location>
</feature>
<comment type="subcellular location">
    <subcellularLocation>
        <location evidence="2">Chromosome</location>
        <location evidence="2">Centromere</location>
    </subcellularLocation>
    <subcellularLocation>
        <location evidence="1">Nucleus</location>
    </subcellularLocation>
</comment>
<dbReference type="SMART" id="SM00298">
    <property type="entry name" value="CHROMO"/>
    <property type="match status" value="1"/>
</dbReference>
<evidence type="ECO:0000256" key="5">
    <source>
        <dbReference type="ARBA" id="ARBA00022679"/>
    </source>
</evidence>
<accession>A0A914DZE5</accession>
<dbReference type="SUPFAM" id="SSF82199">
    <property type="entry name" value="SET domain"/>
    <property type="match status" value="1"/>
</dbReference>
<evidence type="ECO:0000256" key="9">
    <source>
        <dbReference type="ARBA" id="ARBA00023242"/>
    </source>
</evidence>
<evidence type="ECO:0000259" key="16">
    <source>
        <dbReference type="PROSITE" id="PS50868"/>
    </source>
</evidence>
<evidence type="ECO:0000256" key="12">
    <source>
        <dbReference type="SAM" id="SignalP"/>
    </source>
</evidence>
<evidence type="ECO:0000256" key="3">
    <source>
        <dbReference type="ARBA" id="ARBA00022454"/>
    </source>
</evidence>
<dbReference type="GO" id="GO:0005634">
    <property type="term" value="C:nucleus"/>
    <property type="evidence" value="ECO:0007669"/>
    <property type="project" value="UniProtKB-SubCell"/>
</dbReference>
<dbReference type="AlphaFoldDB" id="A0A914DZE5"/>
<feature type="region of interest" description="Disordered" evidence="11">
    <location>
        <begin position="158"/>
        <end position="177"/>
    </location>
</feature>
<dbReference type="Pfam" id="PF05033">
    <property type="entry name" value="Pre-SET"/>
    <property type="match status" value="1"/>
</dbReference>
<keyword evidence="5" id="KW-0808">Transferase</keyword>
<dbReference type="Proteomes" id="UP000887540">
    <property type="component" value="Unplaced"/>
</dbReference>
<dbReference type="PROSITE" id="PS50868">
    <property type="entry name" value="POST_SET"/>
    <property type="match status" value="1"/>
</dbReference>
<evidence type="ECO:0000256" key="4">
    <source>
        <dbReference type="ARBA" id="ARBA00022603"/>
    </source>
</evidence>
<evidence type="ECO:0000259" key="13">
    <source>
        <dbReference type="PROSITE" id="PS50013"/>
    </source>
</evidence>
<dbReference type="InterPro" id="IPR016197">
    <property type="entry name" value="Chromo-like_dom_sf"/>
</dbReference>
<dbReference type="InterPro" id="IPR023780">
    <property type="entry name" value="Chromo_domain"/>
</dbReference>
<dbReference type="PANTHER" id="PTHR46223">
    <property type="entry name" value="HISTONE-LYSINE N-METHYLTRANSFERASE SUV39H"/>
    <property type="match status" value="1"/>
</dbReference>
<reference evidence="18" key="1">
    <citation type="submission" date="2022-11" db="UniProtKB">
        <authorList>
            <consortium name="WormBaseParasite"/>
        </authorList>
    </citation>
    <scope>IDENTIFICATION</scope>
</reference>
<dbReference type="InterPro" id="IPR003616">
    <property type="entry name" value="Post-SET_dom"/>
</dbReference>
<dbReference type="InterPro" id="IPR050973">
    <property type="entry name" value="H3K9_Histone-Lys_N-MTase"/>
</dbReference>
<dbReference type="GO" id="GO:0008270">
    <property type="term" value="F:zinc ion binding"/>
    <property type="evidence" value="ECO:0007669"/>
    <property type="project" value="InterPro"/>
</dbReference>
<dbReference type="GO" id="GO:0032259">
    <property type="term" value="P:methylation"/>
    <property type="evidence" value="ECO:0007669"/>
    <property type="project" value="UniProtKB-KW"/>
</dbReference>
<protein>
    <submittedName>
        <fullName evidence="18">Histone-lysine N-methyltransferase</fullName>
    </submittedName>
</protein>
<dbReference type="Gene3D" id="2.170.270.10">
    <property type="entry name" value="SET domain"/>
    <property type="match status" value="1"/>
</dbReference>
<evidence type="ECO:0000259" key="14">
    <source>
        <dbReference type="PROSITE" id="PS50280"/>
    </source>
</evidence>
<proteinExistence type="predicted"/>
<keyword evidence="6" id="KW-0949">S-adenosyl-L-methionine</keyword>
<keyword evidence="12" id="KW-0732">Signal</keyword>
<evidence type="ECO:0000256" key="11">
    <source>
        <dbReference type="SAM" id="MobiDB-lite"/>
    </source>
</evidence>
<keyword evidence="4" id="KW-0489">Methyltransferase</keyword>
<dbReference type="InterPro" id="IPR001214">
    <property type="entry name" value="SET_dom"/>
</dbReference>
<dbReference type="PROSITE" id="PS00598">
    <property type="entry name" value="CHROMO_1"/>
    <property type="match status" value="1"/>
</dbReference>
<dbReference type="SUPFAM" id="SSF54160">
    <property type="entry name" value="Chromo domain-like"/>
    <property type="match status" value="1"/>
</dbReference>
<sequence>MINKIIFAGFLFELFLLDTSIKEEVNQREEETLAFTKMLDLAVLLGSDIHQSIKNPKIGDKAERDENIENDIQIIEVKLAAPKKLGQFSEDFGNESPPVKYTRTLATQPILHTQECRFNEINILPGSSKDFPINLSDSESEEEKPTATTISSPSFLSIASSGSRKRRKSESTKSSVSSLEVSAYPENAYEVQKILATMHEGNTKRYYLKWIGWPYTRCTWESQKNLIDCNEVKKQYRERIILRKCVAALVSESNQIHLPKLRESPAFYKSHEWEDELNKIALCGNNGKIYVENWVDSAGKPKDFTFITEIMIDDEVKQKLAQNPPISCNCQTENCGFEANCCPAKTGNSFFYTTHGKLRHNYTREDRLIECNDRCSCSINCPTKVVHRGRQIPVVLFRTNKSGWSVRTCQKIMANTFVMEYIGEVITFNKAEQRSDQTYQFEMIGNRFVVDGLYFGNEARFVNHSCEPNLRAVNIHIEGLDVGFHRIAFFSVKDIEKGEELTLDYWASITPEEFKKMLKAPGKTKCLCKTKKCRGYLLRTKN</sequence>
<dbReference type="InterPro" id="IPR023779">
    <property type="entry name" value="Chromodomain_CS"/>
</dbReference>
<dbReference type="PROSITE" id="PS50280">
    <property type="entry name" value="SET"/>
    <property type="match status" value="1"/>
</dbReference>
<dbReference type="PROSITE" id="PS50867">
    <property type="entry name" value="PRE_SET"/>
    <property type="match status" value="1"/>
</dbReference>
<evidence type="ECO:0000313" key="17">
    <source>
        <dbReference type="Proteomes" id="UP000887540"/>
    </source>
</evidence>
<dbReference type="InterPro" id="IPR046341">
    <property type="entry name" value="SET_dom_sf"/>
</dbReference>
<feature type="chain" id="PRO_5037678998" evidence="12">
    <location>
        <begin position="23"/>
        <end position="542"/>
    </location>
</feature>
<keyword evidence="7" id="KW-0479">Metal-binding</keyword>
<dbReference type="SMART" id="SM00468">
    <property type="entry name" value="PreSET"/>
    <property type="match status" value="1"/>
</dbReference>
<evidence type="ECO:0000256" key="10">
    <source>
        <dbReference type="ARBA" id="ARBA00023328"/>
    </source>
</evidence>
<feature type="region of interest" description="Disordered" evidence="11">
    <location>
        <begin position="132"/>
        <end position="153"/>
    </location>
</feature>
<keyword evidence="3" id="KW-0158">Chromosome</keyword>
<dbReference type="Pfam" id="PF00856">
    <property type="entry name" value="SET"/>
    <property type="match status" value="1"/>
</dbReference>
<evidence type="ECO:0000256" key="8">
    <source>
        <dbReference type="ARBA" id="ARBA00022833"/>
    </source>
</evidence>
<evidence type="ECO:0000256" key="2">
    <source>
        <dbReference type="ARBA" id="ARBA00004584"/>
    </source>
</evidence>
<evidence type="ECO:0000256" key="1">
    <source>
        <dbReference type="ARBA" id="ARBA00004123"/>
    </source>
</evidence>
<feature type="domain" description="Pre-SET" evidence="15">
    <location>
        <begin position="326"/>
        <end position="389"/>
    </location>
</feature>
<dbReference type="PROSITE" id="PS50013">
    <property type="entry name" value="CHROMO_2"/>
    <property type="match status" value="1"/>
</dbReference>
<keyword evidence="9" id="KW-0539">Nucleus</keyword>
<keyword evidence="17" id="KW-1185">Reference proteome</keyword>
<organism evidence="17 18">
    <name type="scientific">Acrobeloides nanus</name>
    <dbReference type="NCBI Taxonomy" id="290746"/>
    <lineage>
        <taxon>Eukaryota</taxon>
        <taxon>Metazoa</taxon>
        <taxon>Ecdysozoa</taxon>
        <taxon>Nematoda</taxon>
        <taxon>Chromadorea</taxon>
        <taxon>Rhabditida</taxon>
        <taxon>Tylenchina</taxon>
        <taxon>Cephalobomorpha</taxon>
        <taxon>Cephaloboidea</taxon>
        <taxon>Cephalobidae</taxon>
        <taxon>Acrobeloides</taxon>
    </lineage>
</organism>
<feature type="domain" description="SET" evidence="14">
    <location>
        <begin position="392"/>
        <end position="506"/>
    </location>
</feature>
<dbReference type="InterPro" id="IPR007728">
    <property type="entry name" value="Pre-SET_dom"/>
</dbReference>
<dbReference type="InterPro" id="IPR000953">
    <property type="entry name" value="Chromo/chromo_shadow_dom"/>
</dbReference>
<keyword evidence="8" id="KW-0862">Zinc</keyword>
<dbReference type="GO" id="GO:0046974">
    <property type="term" value="F:histone H3K9 methyltransferase activity"/>
    <property type="evidence" value="ECO:0007669"/>
    <property type="project" value="TreeGrafter"/>
</dbReference>
<evidence type="ECO:0000256" key="6">
    <source>
        <dbReference type="ARBA" id="ARBA00022691"/>
    </source>
</evidence>
<dbReference type="Pfam" id="PF00385">
    <property type="entry name" value="Chromo"/>
    <property type="match status" value="1"/>
</dbReference>
<dbReference type="SMART" id="SM00317">
    <property type="entry name" value="SET"/>
    <property type="match status" value="1"/>
</dbReference>